<feature type="domain" description="Transposable element P transposase-like RNase H C-terminal" evidence="1">
    <location>
        <begin position="34"/>
        <end position="63"/>
    </location>
</feature>
<comment type="caution">
    <text evidence="2">The sequence shown here is derived from an EMBL/GenBank/DDBJ whole genome shotgun (WGS) entry which is preliminary data.</text>
</comment>
<accession>A0AAV1ZZ70</accession>
<reference evidence="2 3" key="1">
    <citation type="submission" date="2024-04" db="EMBL/GenBank/DDBJ databases">
        <authorList>
            <person name="Rising A."/>
            <person name="Reimegard J."/>
            <person name="Sonavane S."/>
            <person name="Akerstrom W."/>
            <person name="Nylinder S."/>
            <person name="Hedman E."/>
            <person name="Kallberg Y."/>
        </authorList>
    </citation>
    <scope>NUCLEOTIDE SEQUENCE [LARGE SCALE GENOMIC DNA]</scope>
</reference>
<dbReference type="Proteomes" id="UP001497382">
    <property type="component" value="Unassembled WGS sequence"/>
</dbReference>
<dbReference type="InterPro" id="IPR048367">
    <property type="entry name" value="TNP-like_RNaseH_C"/>
</dbReference>
<organism evidence="2 3">
    <name type="scientific">Larinioides sclopetarius</name>
    <dbReference type="NCBI Taxonomy" id="280406"/>
    <lineage>
        <taxon>Eukaryota</taxon>
        <taxon>Metazoa</taxon>
        <taxon>Ecdysozoa</taxon>
        <taxon>Arthropoda</taxon>
        <taxon>Chelicerata</taxon>
        <taxon>Arachnida</taxon>
        <taxon>Araneae</taxon>
        <taxon>Araneomorphae</taxon>
        <taxon>Entelegynae</taxon>
        <taxon>Araneoidea</taxon>
        <taxon>Araneidae</taxon>
        <taxon>Larinioides</taxon>
    </lineage>
</organism>
<evidence type="ECO:0000313" key="2">
    <source>
        <dbReference type="EMBL" id="CAL1276449.1"/>
    </source>
</evidence>
<gene>
    <name evidence="2" type="ORF">LARSCL_LOCUS8652</name>
</gene>
<sequence length="130" mass="15195">MRTSSKKGWIITLKAFIGISQVLLKKMKFILTGRFSQDALENTFASIRRRGGFRDNPDVNEFCQQIQMVIITNFIKQSQEKNCQDIEAYSLIDFSCFNKNELLKVIYSDDCVTESENEVRNLNALEMYMW</sequence>
<dbReference type="EMBL" id="CAXIEN010000093">
    <property type="protein sequence ID" value="CAL1276449.1"/>
    <property type="molecule type" value="Genomic_DNA"/>
</dbReference>
<keyword evidence="3" id="KW-1185">Reference proteome</keyword>
<protein>
    <recommendedName>
        <fullName evidence="1">Transposable element P transposase-like RNase H C-terminal domain-containing protein</fullName>
    </recommendedName>
</protein>
<dbReference type="Pfam" id="PF21789">
    <property type="entry name" value="TNP-like_RNaseH_C"/>
    <property type="match status" value="1"/>
</dbReference>
<evidence type="ECO:0000313" key="3">
    <source>
        <dbReference type="Proteomes" id="UP001497382"/>
    </source>
</evidence>
<proteinExistence type="predicted"/>
<dbReference type="AlphaFoldDB" id="A0AAV1ZZ70"/>
<name>A0AAV1ZZ70_9ARAC</name>
<evidence type="ECO:0000259" key="1">
    <source>
        <dbReference type="Pfam" id="PF21789"/>
    </source>
</evidence>